<evidence type="ECO:0000313" key="6">
    <source>
        <dbReference type="Proteomes" id="UP000701853"/>
    </source>
</evidence>
<evidence type="ECO:0000313" key="5">
    <source>
        <dbReference type="EMBL" id="KAG8485271.1"/>
    </source>
</evidence>
<reference evidence="5 6" key="1">
    <citation type="journal article" date="2021" name="bioRxiv">
        <title>The Gossypium anomalum genome as a resource for cotton improvement and evolutionary analysis of hybrid incompatibility.</title>
        <authorList>
            <person name="Grover C.E."/>
            <person name="Yuan D."/>
            <person name="Arick M.A."/>
            <person name="Miller E.R."/>
            <person name="Hu G."/>
            <person name="Peterson D.G."/>
            <person name="Wendel J.F."/>
            <person name="Udall J.A."/>
        </authorList>
    </citation>
    <scope>NUCLEOTIDE SEQUENCE [LARGE SCALE GENOMIC DNA]</scope>
    <source>
        <strain evidence="5">JFW-Udall</strain>
        <tissue evidence="5">Leaf</tissue>
    </source>
</reference>
<feature type="coiled-coil region" evidence="1">
    <location>
        <begin position="703"/>
        <end position="749"/>
    </location>
</feature>
<feature type="domain" description="Retrotransposon gag" evidence="3">
    <location>
        <begin position="971"/>
        <end position="1050"/>
    </location>
</feature>
<feature type="coiled-coil region" evidence="1">
    <location>
        <begin position="444"/>
        <end position="632"/>
    </location>
</feature>
<dbReference type="InterPro" id="IPR056647">
    <property type="entry name" value="DUF7745"/>
</dbReference>
<dbReference type="OrthoDB" id="979197at2759"/>
<protein>
    <recommendedName>
        <fullName evidence="7">Retrotransposon gag domain-containing protein</fullName>
    </recommendedName>
</protein>
<dbReference type="Gene3D" id="1.10.287.1490">
    <property type="match status" value="1"/>
</dbReference>
<evidence type="ECO:0000259" key="4">
    <source>
        <dbReference type="Pfam" id="PF24924"/>
    </source>
</evidence>
<gene>
    <name evidence="5" type="ORF">CXB51_021012</name>
</gene>
<name>A0A8J6CVS2_9ROSI</name>
<accession>A0A8J6CVS2</accession>
<dbReference type="InterPro" id="IPR005162">
    <property type="entry name" value="Retrotrans_gag_dom"/>
</dbReference>
<dbReference type="Pfam" id="PF24924">
    <property type="entry name" value="DUF7745"/>
    <property type="match status" value="1"/>
</dbReference>
<feature type="compositionally biased region" description="Basic and acidic residues" evidence="2">
    <location>
        <begin position="1098"/>
        <end position="1109"/>
    </location>
</feature>
<feature type="compositionally biased region" description="Polar residues" evidence="2">
    <location>
        <begin position="1110"/>
        <end position="1144"/>
    </location>
</feature>
<evidence type="ECO:0008006" key="7">
    <source>
        <dbReference type="Google" id="ProtNLM"/>
    </source>
</evidence>
<dbReference type="Proteomes" id="UP000701853">
    <property type="component" value="Chromosome 8"/>
</dbReference>
<evidence type="ECO:0000256" key="1">
    <source>
        <dbReference type="SAM" id="Coils"/>
    </source>
</evidence>
<dbReference type="PANTHER" id="PTHR48200:SF1">
    <property type="entry name" value="AMINOTRANSFERASE-LIKE PLANT MOBILE DOMAIN-CONTAINING PROTEIN"/>
    <property type="match status" value="1"/>
</dbReference>
<feature type="domain" description="DUF7745" evidence="4">
    <location>
        <begin position="63"/>
        <end position="414"/>
    </location>
</feature>
<comment type="caution">
    <text evidence="5">The sequence shown here is derived from an EMBL/GenBank/DDBJ whole genome shotgun (WGS) entry which is preliminary data.</text>
</comment>
<dbReference type="AlphaFoldDB" id="A0A8J6CVS2"/>
<evidence type="ECO:0000256" key="2">
    <source>
        <dbReference type="SAM" id="MobiDB-lite"/>
    </source>
</evidence>
<dbReference type="EMBL" id="JAHUZN010000008">
    <property type="protein sequence ID" value="KAG8485271.1"/>
    <property type="molecule type" value="Genomic_DNA"/>
</dbReference>
<feature type="region of interest" description="Disordered" evidence="2">
    <location>
        <begin position="1098"/>
        <end position="1144"/>
    </location>
</feature>
<evidence type="ECO:0000259" key="3">
    <source>
        <dbReference type="Pfam" id="PF03732"/>
    </source>
</evidence>
<keyword evidence="1" id="KW-0175">Coiled coil</keyword>
<proteinExistence type="predicted"/>
<keyword evidence="6" id="KW-1185">Reference proteome</keyword>
<organism evidence="5 6">
    <name type="scientific">Gossypium anomalum</name>
    <dbReference type="NCBI Taxonomy" id="47600"/>
    <lineage>
        <taxon>Eukaryota</taxon>
        <taxon>Viridiplantae</taxon>
        <taxon>Streptophyta</taxon>
        <taxon>Embryophyta</taxon>
        <taxon>Tracheophyta</taxon>
        <taxon>Spermatophyta</taxon>
        <taxon>Magnoliopsida</taxon>
        <taxon>eudicotyledons</taxon>
        <taxon>Gunneridae</taxon>
        <taxon>Pentapetalae</taxon>
        <taxon>rosids</taxon>
        <taxon>malvids</taxon>
        <taxon>Malvales</taxon>
        <taxon>Malvaceae</taxon>
        <taxon>Malvoideae</taxon>
        <taxon>Gossypium</taxon>
    </lineage>
</organism>
<dbReference type="PANTHER" id="PTHR48200">
    <property type="entry name" value="PROTEIN, PUTATIVE-RELATED"/>
    <property type="match status" value="1"/>
</dbReference>
<sequence>MENEFLSKVEDNAAVRAWSEKLQSERGDSLTEGYVSELQDFTRINVAQNELQELRDVWASWDEGTKHLFYQNYGDISYLLDIRVDKHLFRGMVQFWNSAYKCFTFGEVDLVPTMEEYTALLRCPRVHVRKAYARVFNSQTFAKKLIIILGMSEPWVTARIQQKGDSKCIPWESLRDLVLTHPDERKRVDIFALSIYGLVIFPKALRHVDEAVIDLFDHLEKGITPVPVILAETFRSLSTCRKTGDGRFIGCAQLLTVWFHGHFWKVDKISYRVFSENYSPLKEEAAIQRREDISEEKWMEILQNLKEGDIEWRAYWMVPDEIMYRCGNFDWVPLLGIWGATGYTPLLALRQYKSRQFVPTTYGLTQSEFPFKGAHYKKRVRELSDAWKQTCWMKRLAVGSMVTSEYNEWFKKRVNDNVPRPSLENARPIGEQLQVAPSELEIIKRDFEKKSSELGKKIEQLEEEKMHLRLDADVQRSEAEKWRKGKTKAEEDLDSLKTDYKKLRLSMRTAGLGKTSEQWRHEIREEKANTDRWERKFREAQARNEDLEKSLSESRNEREELRARVAELEKSLYQHRNRNTALELRANLSKIEEMKGRIEELEASLQNCEMRIQFFEANEDCWKEQLHQAQDQVRNRDYVMGEAITQALAVQANVLSTKYELESDRGQELALLLKKIRTLGIRAKFYFNLETNENLPNTHPYGTRKKTEAMDKKLERLEQMQKEMQEQMQAQVQEQLAKIQQEMRDQMLESQKNMMEELTRLLTSRPNKGKGPIADVGNNNGDSLYPPGFTLMNVQAQHETHTQRPSITEDPLYPPGFTPMNAQTQPEPHMRRPSVTIRPQQFQTDTSMPVNYQTGSGSNPGDNPIHHTIPDLDNVVEKERVRTGLSKELEDRCKWLEEKFRVMENADYHSGIDAKDLSLVPDLVLPPKFKIPDFEKYNGTSCPEAHITMFCRRMVGYVHNEQLLIHCFQDSLVGSAAKWYNQLSRAQIHSWKDLAQAFMKQYGHVTDIAPDRITLQNMEKKQNESFRQYAQRWREVATQVQPPLLEKETTMLFVNTLKAPFINHMLGSATKSFSDIVMSGEMIENAIRCGKIETGENAKKSVPRRKENEVNNMSVYNKSYSKPVTVSQPKAVTTSHQSSARQDM</sequence>
<dbReference type="Pfam" id="PF03732">
    <property type="entry name" value="Retrotrans_gag"/>
    <property type="match status" value="1"/>
</dbReference>